<feature type="transmembrane region" description="Helical" evidence="1">
    <location>
        <begin position="602"/>
        <end position="623"/>
    </location>
</feature>
<keyword evidence="3" id="KW-1185">Reference proteome</keyword>
<evidence type="ECO:0000313" key="3">
    <source>
        <dbReference type="Proteomes" id="UP000199345"/>
    </source>
</evidence>
<feature type="transmembrane region" description="Helical" evidence="1">
    <location>
        <begin position="647"/>
        <end position="669"/>
    </location>
</feature>
<feature type="transmembrane region" description="Helical" evidence="1">
    <location>
        <begin position="1237"/>
        <end position="1254"/>
    </location>
</feature>
<keyword evidence="1" id="KW-0812">Transmembrane</keyword>
<name>A0A1I0CY28_9PROT</name>
<dbReference type="Proteomes" id="UP000199345">
    <property type="component" value="Unassembled WGS sequence"/>
</dbReference>
<accession>A0A1I0CY28</accession>
<organism evidence="2 3">
    <name type="scientific">Nitrosomonas marina</name>
    <dbReference type="NCBI Taxonomy" id="917"/>
    <lineage>
        <taxon>Bacteria</taxon>
        <taxon>Pseudomonadati</taxon>
        <taxon>Pseudomonadota</taxon>
        <taxon>Betaproteobacteria</taxon>
        <taxon>Nitrosomonadales</taxon>
        <taxon>Nitrosomonadaceae</taxon>
        <taxon>Nitrosomonas</taxon>
    </lineage>
</organism>
<gene>
    <name evidence="2" type="ORF">SAMN05216326_1175</name>
</gene>
<proteinExistence type="predicted"/>
<feature type="transmembrane region" description="Helical" evidence="1">
    <location>
        <begin position="1260"/>
        <end position="1278"/>
    </location>
</feature>
<feature type="transmembrane region" description="Helical" evidence="1">
    <location>
        <begin position="169"/>
        <end position="189"/>
    </location>
</feature>
<reference evidence="3" key="1">
    <citation type="submission" date="2016-10" db="EMBL/GenBank/DDBJ databases">
        <authorList>
            <person name="Varghese N."/>
            <person name="Submissions S."/>
        </authorList>
    </citation>
    <scope>NUCLEOTIDE SEQUENCE [LARGE SCALE GENOMIC DNA]</scope>
    <source>
        <strain evidence="3">Nm71</strain>
    </source>
</reference>
<keyword evidence="1" id="KW-0472">Membrane</keyword>
<evidence type="ECO:0000313" key="2">
    <source>
        <dbReference type="EMBL" id="SET24672.1"/>
    </source>
</evidence>
<feature type="transmembrane region" description="Helical" evidence="1">
    <location>
        <begin position="681"/>
        <end position="697"/>
    </location>
</feature>
<protein>
    <submittedName>
        <fullName evidence="2">Uncharacterized protein</fullName>
    </submittedName>
</protein>
<feature type="transmembrane region" description="Helical" evidence="1">
    <location>
        <begin position="134"/>
        <end position="157"/>
    </location>
</feature>
<sequence>MFANKKGKVLAVVGDEKTISIDSLTSVSKEIEKNKRRFQFKLNQSTKNNNRNADWDLPSYSSHVDMKLSHEEFRIFIFPFSLVSPLNIRDINPNPEKSGKTDDSSNFSTINTLYLVGLLPKHKLQTEGSEYRDLPLLLVSLIFSLFVWALLRLYLLPKNQPIGPGYRRFTMASSYGFIIALIALLLAFMQKTALQANKDHYAAEYGEKLSSDLRDDLEFVFNRLDSYRPFYQKLITGLDQFPPVQFPPVSTICSESPQDLICKEPATKVFLNLIKDSLNSIVVRKECSHGFRKILPSYAFTQATDYRINKPSEDEHCEIKISNLKLDRFAEEVLLKAYHNNPNSLYTLGFVAGNQIIEVNDPNNTDKFYSYLSLPVPVGKYDKPDKILSVLAMNDEGKTTLPPIFYRESNAPPLILNLAHRDYYKKVRSFQGWQLDLCDNENECVYKNVYIQRVLNMSDGTRGTTISMPMVDQSSIEDKSQSSLAYTLAADVILPSVSLAVPAPFDFIYMVIERSSGDVLFHSDESRTLVENLYYSGNNQSNLGEWLRTGLDRFGIVNKEVMSGHYHGQPGRFKSVGAPVDDWAIVIFYPDEGLDVVMAKQFLIISVNFAIVLVLLALSLYVIRKLNWSSTLKNILLIHESINGRKIFMAVTLLLCVIYTSYYTGLILVLDGAPSDSSKNFALYLSILITGILIFLCKTIRYKLFIPAIILLVVKLAYLYSVDVGQIPLKTLEFHYQQVHCNWLHYKRQESFKMAISRYPNSITDHRIPPLTLLPVTCCLQERLEEEGFWPTKSKNHNKGNGLCQNHSSQTDPGDYLSLSSLIDFWQWIYNLQLVTSRPPPTESITLQKVNNDTSWWHADNVTFASIFTLVVSFAMILCIIWFWYKFTRQTLWKRLYCSDRFLQHIKKLTQAKFTQSDWNQYHSKLIIECDRTKLNGIDLALLLGTAAMHNSQSAESRQHILLTGFDTLYQLSPCLQRLGTQTHALPNLKLNVEQNPANNKLDVQIWDIEACLAQPDFRQNLLDLIMELKSLTLANQLNSFTIYAEHHNLQRIKMKDPLQMNCGPVLKHAEYLSWAECLMDFNVKVAKEFEQQIDEQFLMREITDFPELSFLSRDTPDTFEFTEKDSWNKHKDATIEARLTTIHYILMRAGALYRFKWESCSNAEKLALLNLEKQQRLNPSNTQMIEHLAVSGLIKVEHGRLEIVNSSFAYFVRNAETPDTINQLVHEGEAGFWKDYRLPIGLLMILIIGGIALVSGEAVTIVTASVVGIIGAITSIFKSTSMFKEQAK</sequence>
<dbReference type="EMBL" id="FOIA01000017">
    <property type="protein sequence ID" value="SET24672.1"/>
    <property type="molecule type" value="Genomic_DNA"/>
</dbReference>
<evidence type="ECO:0000256" key="1">
    <source>
        <dbReference type="SAM" id="Phobius"/>
    </source>
</evidence>
<keyword evidence="1" id="KW-1133">Transmembrane helix</keyword>
<feature type="transmembrane region" description="Helical" evidence="1">
    <location>
        <begin position="862"/>
        <end position="885"/>
    </location>
</feature>
<feature type="transmembrane region" description="Helical" evidence="1">
    <location>
        <begin position="704"/>
        <end position="722"/>
    </location>
</feature>